<proteinExistence type="predicted"/>
<name>A0A2R6XTS2_MARPO</name>
<protein>
    <submittedName>
        <fullName evidence="2">Uncharacterized protein</fullName>
    </submittedName>
</protein>
<accession>A0A2R6XTS2</accession>
<evidence type="ECO:0000256" key="1">
    <source>
        <dbReference type="SAM" id="MobiDB-lite"/>
    </source>
</evidence>
<dbReference type="EMBL" id="KZ772674">
    <property type="protein sequence ID" value="PTQ49490.1"/>
    <property type="molecule type" value="Genomic_DNA"/>
</dbReference>
<gene>
    <name evidence="2" type="ORF">MARPO_0002s0005</name>
</gene>
<reference evidence="3" key="1">
    <citation type="journal article" date="2017" name="Cell">
        <title>Insights into land plant evolution garnered from the Marchantia polymorpha genome.</title>
        <authorList>
            <person name="Bowman J.L."/>
            <person name="Kohchi T."/>
            <person name="Yamato K.T."/>
            <person name="Jenkins J."/>
            <person name="Shu S."/>
            <person name="Ishizaki K."/>
            <person name="Yamaoka S."/>
            <person name="Nishihama R."/>
            <person name="Nakamura Y."/>
            <person name="Berger F."/>
            <person name="Adam C."/>
            <person name="Aki S.S."/>
            <person name="Althoff F."/>
            <person name="Araki T."/>
            <person name="Arteaga-Vazquez M.A."/>
            <person name="Balasubrmanian S."/>
            <person name="Barry K."/>
            <person name="Bauer D."/>
            <person name="Boehm C.R."/>
            <person name="Briginshaw L."/>
            <person name="Caballero-Perez J."/>
            <person name="Catarino B."/>
            <person name="Chen F."/>
            <person name="Chiyoda S."/>
            <person name="Chovatia M."/>
            <person name="Davies K.M."/>
            <person name="Delmans M."/>
            <person name="Demura T."/>
            <person name="Dierschke T."/>
            <person name="Dolan L."/>
            <person name="Dorantes-Acosta A.E."/>
            <person name="Eklund D.M."/>
            <person name="Florent S.N."/>
            <person name="Flores-Sandoval E."/>
            <person name="Fujiyama A."/>
            <person name="Fukuzawa H."/>
            <person name="Galik B."/>
            <person name="Grimanelli D."/>
            <person name="Grimwood J."/>
            <person name="Grossniklaus U."/>
            <person name="Hamada T."/>
            <person name="Haseloff J."/>
            <person name="Hetherington A.J."/>
            <person name="Higo A."/>
            <person name="Hirakawa Y."/>
            <person name="Hundley H.N."/>
            <person name="Ikeda Y."/>
            <person name="Inoue K."/>
            <person name="Inoue S.I."/>
            <person name="Ishida S."/>
            <person name="Jia Q."/>
            <person name="Kakita M."/>
            <person name="Kanazawa T."/>
            <person name="Kawai Y."/>
            <person name="Kawashima T."/>
            <person name="Kennedy M."/>
            <person name="Kinose K."/>
            <person name="Kinoshita T."/>
            <person name="Kohara Y."/>
            <person name="Koide E."/>
            <person name="Komatsu K."/>
            <person name="Kopischke S."/>
            <person name="Kubo M."/>
            <person name="Kyozuka J."/>
            <person name="Lagercrantz U."/>
            <person name="Lin S.S."/>
            <person name="Lindquist E."/>
            <person name="Lipzen A.M."/>
            <person name="Lu C.W."/>
            <person name="De Luna E."/>
            <person name="Martienssen R.A."/>
            <person name="Minamino N."/>
            <person name="Mizutani M."/>
            <person name="Mizutani M."/>
            <person name="Mochizuki N."/>
            <person name="Monte I."/>
            <person name="Mosher R."/>
            <person name="Nagasaki H."/>
            <person name="Nakagami H."/>
            <person name="Naramoto S."/>
            <person name="Nishitani K."/>
            <person name="Ohtani M."/>
            <person name="Okamoto T."/>
            <person name="Okumura M."/>
            <person name="Phillips J."/>
            <person name="Pollak B."/>
            <person name="Reinders A."/>
            <person name="Rovekamp M."/>
            <person name="Sano R."/>
            <person name="Sawa S."/>
            <person name="Schmid M.W."/>
            <person name="Shirakawa M."/>
            <person name="Solano R."/>
            <person name="Spunde A."/>
            <person name="Suetsugu N."/>
            <person name="Sugano S."/>
            <person name="Sugiyama A."/>
            <person name="Sun R."/>
            <person name="Suzuki Y."/>
            <person name="Takenaka M."/>
            <person name="Takezawa D."/>
            <person name="Tomogane H."/>
            <person name="Tsuzuki M."/>
            <person name="Ueda T."/>
            <person name="Umeda M."/>
            <person name="Ward J.M."/>
            <person name="Watanabe Y."/>
            <person name="Yazaki K."/>
            <person name="Yokoyama R."/>
            <person name="Yoshitake Y."/>
            <person name="Yotsui I."/>
            <person name="Zachgo S."/>
            <person name="Schmutz J."/>
        </authorList>
    </citation>
    <scope>NUCLEOTIDE SEQUENCE [LARGE SCALE GENOMIC DNA]</scope>
    <source>
        <strain evidence="3">Tak-1</strain>
    </source>
</reference>
<dbReference type="Proteomes" id="UP000244005">
    <property type="component" value="Unassembled WGS sequence"/>
</dbReference>
<sequence>MYRGKSNVPGVEREEAPSPRGGAASPSPSASPKRTLGPLPAMKPTLAPSRDLENLSGRSFTAFPFFPTSSPPEPRPLRNPLDFHCLQLACFDLHDTKPRNPKIAETDRP</sequence>
<evidence type="ECO:0000313" key="2">
    <source>
        <dbReference type="EMBL" id="PTQ49490.1"/>
    </source>
</evidence>
<feature type="region of interest" description="Disordered" evidence="1">
    <location>
        <begin position="1"/>
        <end position="54"/>
    </location>
</feature>
<dbReference type="Gramene" id="Mp1g28750.1">
    <property type="protein sequence ID" value="Mp1g28750.1.cds1"/>
    <property type="gene ID" value="Mp1g28750"/>
</dbReference>
<organism evidence="2 3">
    <name type="scientific">Marchantia polymorpha</name>
    <name type="common">Common liverwort</name>
    <name type="synonym">Marchantia aquatica</name>
    <dbReference type="NCBI Taxonomy" id="3197"/>
    <lineage>
        <taxon>Eukaryota</taxon>
        <taxon>Viridiplantae</taxon>
        <taxon>Streptophyta</taxon>
        <taxon>Embryophyta</taxon>
        <taxon>Marchantiophyta</taxon>
        <taxon>Marchantiopsida</taxon>
        <taxon>Marchantiidae</taxon>
        <taxon>Marchantiales</taxon>
        <taxon>Marchantiaceae</taxon>
        <taxon>Marchantia</taxon>
    </lineage>
</organism>
<keyword evidence="3" id="KW-1185">Reference proteome</keyword>
<evidence type="ECO:0000313" key="3">
    <source>
        <dbReference type="Proteomes" id="UP000244005"/>
    </source>
</evidence>
<dbReference type="AlphaFoldDB" id="A0A2R6XTS2"/>
<feature type="compositionally biased region" description="Low complexity" evidence="1">
    <location>
        <begin position="18"/>
        <end position="32"/>
    </location>
</feature>